<keyword evidence="3" id="KW-1185">Reference proteome</keyword>
<dbReference type="Pfam" id="PF06745">
    <property type="entry name" value="ATPase"/>
    <property type="match status" value="2"/>
</dbReference>
<dbReference type="PANTHER" id="PTHR42926">
    <property type="match status" value="1"/>
</dbReference>
<dbReference type="Gene3D" id="3.40.50.300">
    <property type="entry name" value="P-loop containing nucleotide triphosphate hydrolases"/>
    <property type="match status" value="2"/>
</dbReference>
<sequence length="486" mass="52748">MSTSNALISSGVPGLDDVLKGGLRPGHLYFVEGNPGTGKTTFGLQFLLEGVRRGERCLLITLAESPAEVAVIADSHGWSIDGLQMRDLISSDEIHSTALFDLTEIALDDRVQAALAEMDDLKPQRLVLDTLAALRIYSDQSSFFRRHVELFRSKADELGTTLLVTDEASGPVELHPRSLAWGIIRMEQRVNDYGPGRRWLWLPKLRGQPYAGGFHDLRIETGGLSVFPRLEPGRPSAPARDGLISSGSEPLDALLGGGLERGTSVGVIGPPGCGKSTLVSSFAMAAAERGERVALYAFDESLTTFRKRALSQGLDIDSALDSELLKLRQIDPGQVAPGELARELAGEVDCSKTQIIIIDSLNGYLQAMPNDPSINLQVHDLLSYLSAHGALTLVTLAQPSPLNRQEGLAVDLSYLTDTVIAQRYFEAYGAIRYALSVMKKRYGDHERTIREYKIGTGGIIVGEPLSEFRGVLTGLPEYLGKDKPLL</sequence>
<proteinExistence type="predicted"/>
<accession>A0A9X1B4B9</accession>
<gene>
    <name evidence="2" type="ORF">CKO42_12820</name>
</gene>
<dbReference type="SMART" id="SM00382">
    <property type="entry name" value="AAA"/>
    <property type="match status" value="2"/>
</dbReference>
<evidence type="ECO:0000313" key="3">
    <source>
        <dbReference type="Proteomes" id="UP001138768"/>
    </source>
</evidence>
<evidence type="ECO:0000313" key="2">
    <source>
        <dbReference type="EMBL" id="MBK1619303.1"/>
    </source>
</evidence>
<dbReference type="GO" id="GO:0005524">
    <property type="term" value="F:ATP binding"/>
    <property type="evidence" value="ECO:0007669"/>
    <property type="project" value="InterPro"/>
</dbReference>
<dbReference type="RefSeq" id="WP_200244523.1">
    <property type="nucleotide sequence ID" value="NZ_NRRY01000019.1"/>
</dbReference>
<reference evidence="2 3" key="1">
    <citation type="journal article" date="2020" name="Microorganisms">
        <title>Osmotic Adaptation and Compatible Solute Biosynthesis of Phototrophic Bacteria as Revealed from Genome Analyses.</title>
        <authorList>
            <person name="Imhoff J.F."/>
            <person name="Rahn T."/>
            <person name="Kunzel S."/>
            <person name="Keller A."/>
            <person name="Neulinger S.C."/>
        </authorList>
    </citation>
    <scope>NUCLEOTIDE SEQUENCE [LARGE SCALE GENOMIC DNA]</scope>
    <source>
        <strain evidence="2 3">DSM 25653</strain>
    </source>
</reference>
<feature type="domain" description="KaiC" evidence="1">
    <location>
        <begin position="6"/>
        <end position="240"/>
    </location>
</feature>
<dbReference type="PROSITE" id="PS51146">
    <property type="entry name" value="KAIC"/>
    <property type="match status" value="2"/>
</dbReference>
<name>A0A9X1B4B9_9GAMM</name>
<dbReference type="InterPro" id="IPR014774">
    <property type="entry name" value="KaiC-like_dom"/>
</dbReference>
<protein>
    <recommendedName>
        <fullName evidence="1">KaiC domain-containing protein</fullName>
    </recommendedName>
</protein>
<dbReference type="InterPro" id="IPR027417">
    <property type="entry name" value="P-loop_NTPase"/>
</dbReference>
<dbReference type="SUPFAM" id="SSF52540">
    <property type="entry name" value="P-loop containing nucleoside triphosphate hydrolases"/>
    <property type="match status" value="2"/>
</dbReference>
<evidence type="ECO:0000259" key="1">
    <source>
        <dbReference type="PROSITE" id="PS51146"/>
    </source>
</evidence>
<dbReference type="AlphaFoldDB" id="A0A9X1B4B9"/>
<comment type="caution">
    <text evidence="2">The sequence shown here is derived from an EMBL/GenBank/DDBJ whole genome shotgun (WGS) entry which is preliminary data.</text>
</comment>
<feature type="domain" description="KaiC" evidence="1">
    <location>
        <begin position="242"/>
        <end position="475"/>
    </location>
</feature>
<dbReference type="InterPro" id="IPR051347">
    <property type="entry name" value="Circadian_clock_KaiC-rel"/>
</dbReference>
<dbReference type="InterPro" id="IPR003593">
    <property type="entry name" value="AAA+_ATPase"/>
</dbReference>
<dbReference type="InterPro" id="IPR010624">
    <property type="entry name" value="KaiC_dom"/>
</dbReference>
<dbReference type="EMBL" id="NRRY01000019">
    <property type="protein sequence ID" value="MBK1619303.1"/>
    <property type="molecule type" value="Genomic_DNA"/>
</dbReference>
<dbReference type="Proteomes" id="UP001138768">
    <property type="component" value="Unassembled WGS sequence"/>
</dbReference>
<organism evidence="2 3">
    <name type="scientific">Lamprobacter modestohalophilus</name>
    <dbReference type="NCBI Taxonomy" id="1064514"/>
    <lineage>
        <taxon>Bacteria</taxon>
        <taxon>Pseudomonadati</taxon>
        <taxon>Pseudomonadota</taxon>
        <taxon>Gammaproteobacteria</taxon>
        <taxon>Chromatiales</taxon>
        <taxon>Chromatiaceae</taxon>
        <taxon>Lamprobacter</taxon>
    </lineage>
</organism>
<dbReference type="PANTHER" id="PTHR42926:SF1">
    <property type="entry name" value="CIRCADIAN CLOCK OSCILLATOR PROTEIN KAIC 1"/>
    <property type="match status" value="1"/>
</dbReference>